<dbReference type="AlphaFoldDB" id="A0A5B8IBY9"/>
<accession>A0A5B8IBY9</accession>
<evidence type="ECO:0000256" key="1">
    <source>
        <dbReference type="SAM" id="Phobius"/>
    </source>
</evidence>
<organism evidence="2 3">
    <name type="scientific">Streptomyces qinzhouensis</name>
    <dbReference type="NCBI Taxonomy" id="2599401"/>
    <lineage>
        <taxon>Bacteria</taxon>
        <taxon>Bacillati</taxon>
        <taxon>Actinomycetota</taxon>
        <taxon>Actinomycetes</taxon>
        <taxon>Kitasatosporales</taxon>
        <taxon>Streptomycetaceae</taxon>
        <taxon>Streptomyces</taxon>
    </lineage>
</organism>
<proteinExistence type="predicted"/>
<gene>
    <name evidence="2" type="ORF">FQU76_00675</name>
</gene>
<feature type="transmembrane region" description="Helical" evidence="1">
    <location>
        <begin position="30"/>
        <end position="47"/>
    </location>
</feature>
<protein>
    <submittedName>
        <fullName evidence="2">Uncharacterized protein</fullName>
    </submittedName>
</protein>
<feature type="transmembrane region" description="Helical" evidence="1">
    <location>
        <begin position="53"/>
        <end position="69"/>
    </location>
</feature>
<keyword evidence="3" id="KW-1185">Reference proteome</keyword>
<keyword evidence="1" id="KW-0812">Transmembrane</keyword>
<reference evidence="2 3" key="1">
    <citation type="submission" date="2019-07" db="EMBL/GenBank/DDBJ databases">
        <authorList>
            <person name="Zhu P."/>
        </authorList>
    </citation>
    <scope>NUCLEOTIDE SEQUENCE [LARGE SCALE GENOMIC DNA]</scope>
    <source>
        <strain evidence="2 3">SSL-25</strain>
    </source>
</reference>
<keyword evidence="1" id="KW-0472">Membrane</keyword>
<dbReference type="Proteomes" id="UP000320580">
    <property type="component" value="Chromosome"/>
</dbReference>
<name>A0A5B8IBY9_9ACTN</name>
<evidence type="ECO:0000313" key="2">
    <source>
        <dbReference type="EMBL" id="QDY75252.1"/>
    </source>
</evidence>
<sequence length="84" mass="8448">MSGGVPGNGPGPGPVLRAVLAVDRRLSHPWGLMALTAVLLTLTVAVGWPQGPAAAGLVAAAVFAVGFVGKRYERRADTGSGEAR</sequence>
<keyword evidence="1" id="KW-1133">Transmembrane helix</keyword>
<dbReference type="EMBL" id="CP042266">
    <property type="protein sequence ID" value="QDY75252.1"/>
    <property type="molecule type" value="Genomic_DNA"/>
</dbReference>
<dbReference type="RefSeq" id="WP_146478564.1">
    <property type="nucleotide sequence ID" value="NZ_CP042266.1"/>
</dbReference>
<dbReference type="KEGG" id="sqz:FQU76_00675"/>
<evidence type="ECO:0000313" key="3">
    <source>
        <dbReference type="Proteomes" id="UP000320580"/>
    </source>
</evidence>